<dbReference type="GO" id="GO:0051301">
    <property type="term" value="P:cell division"/>
    <property type="evidence" value="ECO:0007669"/>
    <property type="project" value="InterPro"/>
</dbReference>
<feature type="transmembrane region" description="Helical" evidence="11">
    <location>
        <begin position="170"/>
        <end position="187"/>
    </location>
</feature>
<comment type="subcellular location">
    <subcellularLocation>
        <location evidence="1">Membrane</location>
        <topology evidence="1">Multi-pass membrane protein</topology>
    </subcellularLocation>
</comment>
<dbReference type="InterPro" id="IPR001182">
    <property type="entry name" value="FtsW/RodA"/>
</dbReference>
<evidence type="ECO:0000256" key="9">
    <source>
        <dbReference type="ARBA" id="ARBA00023136"/>
    </source>
</evidence>
<keyword evidence="5 11" id="KW-0812">Transmembrane</keyword>
<feature type="transmembrane region" description="Helical" evidence="11">
    <location>
        <begin position="51"/>
        <end position="70"/>
    </location>
</feature>
<keyword evidence="2" id="KW-1003">Cell membrane</keyword>
<dbReference type="RefSeq" id="WP_071319563.1">
    <property type="nucleotide sequence ID" value="NZ_CP063356.2"/>
</dbReference>
<dbReference type="Pfam" id="PF01098">
    <property type="entry name" value="FTSW_RODA_SPOVE"/>
    <property type="match status" value="1"/>
</dbReference>
<evidence type="ECO:0000256" key="7">
    <source>
        <dbReference type="ARBA" id="ARBA00022984"/>
    </source>
</evidence>
<dbReference type="Proteomes" id="UP000180175">
    <property type="component" value="Chromosome"/>
</dbReference>
<dbReference type="GO" id="GO:0015648">
    <property type="term" value="F:lipid-linked peptidoglycan transporter activity"/>
    <property type="evidence" value="ECO:0007669"/>
    <property type="project" value="TreeGrafter"/>
</dbReference>
<dbReference type="PANTHER" id="PTHR30474:SF1">
    <property type="entry name" value="PEPTIDOGLYCAN GLYCOSYLTRANSFERASE MRDB"/>
    <property type="match status" value="1"/>
</dbReference>
<keyword evidence="10" id="KW-0961">Cell wall biogenesis/degradation</keyword>
<evidence type="ECO:0000256" key="5">
    <source>
        <dbReference type="ARBA" id="ARBA00022692"/>
    </source>
</evidence>
<keyword evidence="3" id="KW-0328">Glycosyltransferase</keyword>
<evidence type="ECO:0000313" key="13">
    <source>
        <dbReference type="EMBL" id="QOY33801.1"/>
    </source>
</evidence>
<accession>A0A1S2KTK2</accession>
<feature type="transmembrane region" description="Helical" evidence="11">
    <location>
        <begin position="115"/>
        <end position="133"/>
    </location>
</feature>
<feature type="transmembrane region" description="Helical" evidence="11">
    <location>
        <begin position="320"/>
        <end position="338"/>
    </location>
</feature>
<sequence length="393" mass="44258">MNERKTYFQQLDYTLLFLIFLLMCISLLAIYSAAMAGQYNVEPTYFVKRQVIWFIIGTVLMIGAMVIDYDMFKNFTIPLYVIGLILLVVVHFYGIERNGSQRWISIAGNEFQPSEFVKIFLVLALAHLLFLITKDYRERTLKEDFVVVFKVAAVGFPAFFLILIQPDLGTALVIASIMGTMLLMAGISWKIFAVLGAVIFSFLATLVWLHNNFFEFFTEYLVKPHQLRRIYGWLDPESDPGDMGYQLLNAMQGIGSGKLYGKGFTEGVLSKSGAVPEIHTDFIFTVIGEEFGFLGATILIVIYFLLFYRMIIIAFSCNNMYGSYLVAGVIGLLVFQIFQNIGMTIGLMPITGLALPFVSYGGSALTTNMIAIGIVLNVNIRTRHYMFGSEELT</sequence>
<evidence type="ECO:0000256" key="1">
    <source>
        <dbReference type="ARBA" id="ARBA00004141"/>
    </source>
</evidence>
<dbReference type="GO" id="GO:0005886">
    <property type="term" value="C:plasma membrane"/>
    <property type="evidence" value="ECO:0007669"/>
    <property type="project" value="TreeGrafter"/>
</dbReference>
<evidence type="ECO:0000313" key="12">
    <source>
        <dbReference type="EMBL" id="OIJ03498.1"/>
    </source>
</evidence>
<dbReference type="InterPro" id="IPR018365">
    <property type="entry name" value="Cell_cycle_FtsW-rel_CS"/>
</dbReference>
<dbReference type="InterPro" id="IPR011923">
    <property type="entry name" value="RodA/MrdB"/>
</dbReference>
<evidence type="ECO:0000256" key="6">
    <source>
        <dbReference type="ARBA" id="ARBA00022960"/>
    </source>
</evidence>
<dbReference type="GO" id="GO:0009252">
    <property type="term" value="P:peptidoglycan biosynthetic process"/>
    <property type="evidence" value="ECO:0007669"/>
    <property type="project" value="UniProtKB-KW"/>
</dbReference>
<keyword evidence="8 11" id="KW-1133">Transmembrane helix</keyword>
<dbReference type="GO" id="GO:0008360">
    <property type="term" value="P:regulation of cell shape"/>
    <property type="evidence" value="ECO:0007669"/>
    <property type="project" value="UniProtKB-KW"/>
</dbReference>
<evidence type="ECO:0000313" key="14">
    <source>
        <dbReference type="Proteomes" id="UP000180175"/>
    </source>
</evidence>
<evidence type="ECO:0000256" key="2">
    <source>
        <dbReference type="ARBA" id="ARBA00022475"/>
    </source>
</evidence>
<reference evidence="13 14" key="2">
    <citation type="journal article" date="2017" name="Genome Announc.">
        <title>Draft Genome Sequences of Four Alkaliphilic Bacteria Belonging to the Anaerobacillus Genus.</title>
        <authorList>
            <person name="Bassil N.M."/>
            <person name="Lloyd J.R."/>
        </authorList>
    </citation>
    <scope>NUCLEOTIDE SEQUENCE [LARGE SCALE GENOMIC DNA]</scope>
    <source>
        <strain evidence="13 14">NB2006</strain>
    </source>
</reference>
<gene>
    <name evidence="13" type="primary">rodA</name>
    <name evidence="13" type="ORF">AWH56_013645</name>
    <name evidence="12" type="ORF">AWH56_24645</name>
</gene>
<dbReference type="PROSITE" id="PS00428">
    <property type="entry name" value="FTSW_RODA_SPOVE"/>
    <property type="match status" value="1"/>
</dbReference>
<dbReference type="GO" id="GO:0032153">
    <property type="term" value="C:cell division site"/>
    <property type="evidence" value="ECO:0007669"/>
    <property type="project" value="TreeGrafter"/>
</dbReference>
<keyword evidence="7" id="KW-0573">Peptidoglycan synthesis</keyword>
<dbReference type="GO" id="GO:0071555">
    <property type="term" value="P:cell wall organization"/>
    <property type="evidence" value="ECO:0007669"/>
    <property type="project" value="UniProtKB-KW"/>
</dbReference>
<feature type="transmembrane region" description="Helical" evidence="11">
    <location>
        <begin position="12"/>
        <end position="31"/>
    </location>
</feature>
<organism evidence="12 14">
    <name type="scientific">Anaerobacillus isosaccharinicus</name>
    <dbReference type="NCBI Taxonomy" id="1532552"/>
    <lineage>
        <taxon>Bacteria</taxon>
        <taxon>Bacillati</taxon>
        <taxon>Bacillota</taxon>
        <taxon>Bacilli</taxon>
        <taxon>Bacillales</taxon>
        <taxon>Bacillaceae</taxon>
        <taxon>Anaerobacillus</taxon>
    </lineage>
</organism>
<keyword evidence="14" id="KW-1185">Reference proteome</keyword>
<feature type="transmembrane region" description="Helical" evidence="11">
    <location>
        <begin position="358"/>
        <end position="378"/>
    </location>
</feature>
<proteinExistence type="predicted"/>
<feature type="transmembrane region" description="Helical" evidence="11">
    <location>
        <begin position="145"/>
        <end position="164"/>
    </location>
</feature>
<keyword evidence="6" id="KW-0133">Cell shape</keyword>
<dbReference type="GO" id="GO:0016757">
    <property type="term" value="F:glycosyltransferase activity"/>
    <property type="evidence" value="ECO:0007669"/>
    <property type="project" value="UniProtKB-KW"/>
</dbReference>
<dbReference type="NCBIfam" id="TIGR02210">
    <property type="entry name" value="rodA_shape"/>
    <property type="match status" value="1"/>
</dbReference>
<evidence type="ECO:0000256" key="3">
    <source>
        <dbReference type="ARBA" id="ARBA00022676"/>
    </source>
</evidence>
<dbReference type="KEGG" id="aia:AWH56_013645"/>
<reference evidence="13 14" key="3">
    <citation type="journal article" date="2019" name="Int. J. Syst. Evol. Microbiol.">
        <title>Anaerobacillus isosaccharinicus sp. nov., an alkaliphilic bacterium which degrades isosaccharinic acid.</title>
        <authorList>
            <person name="Bassil N.M."/>
            <person name="Lloyd J.R."/>
        </authorList>
    </citation>
    <scope>NUCLEOTIDE SEQUENCE [LARGE SCALE GENOMIC DNA]</scope>
    <source>
        <strain evidence="13 14">NB2006</strain>
    </source>
</reference>
<protein>
    <submittedName>
        <fullName evidence="12">Rod shape-determining protein RodA</fullName>
    </submittedName>
</protein>
<evidence type="ECO:0000256" key="11">
    <source>
        <dbReference type="SAM" id="Phobius"/>
    </source>
</evidence>
<dbReference type="EMBL" id="LQXD01000211">
    <property type="protein sequence ID" value="OIJ03498.1"/>
    <property type="molecule type" value="Genomic_DNA"/>
</dbReference>
<reference evidence="12 14" key="1">
    <citation type="submission" date="2016-10" db="EMBL/GenBank/DDBJ databases">
        <title>Draft genome sequences of four alkaliphilic bacteria belonging to the Anaerobacillus genus.</title>
        <authorList>
            <person name="Bassil N.M."/>
            <person name="Lloyd J.R."/>
        </authorList>
    </citation>
    <scope>NUCLEOTIDE SEQUENCE [LARGE SCALE GENOMIC DNA]</scope>
    <source>
        <strain evidence="12 14">NB2006</strain>
    </source>
</reference>
<evidence type="ECO:0000256" key="10">
    <source>
        <dbReference type="ARBA" id="ARBA00023316"/>
    </source>
</evidence>
<name>A0A1S2KTK2_9BACI</name>
<dbReference type="PANTHER" id="PTHR30474">
    <property type="entry name" value="CELL CYCLE PROTEIN"/>
    <property type="match status" value="1"/>
</dbReference>
<evidence type="ECO:0000256" key="4">
    <source>
        <dbReference type="ARBA" id="ARBA00022679"/>
    </source>
</evidence>
<feature type="transmembrane region" description="Helical" evidence="11">
    <location>
        <begin position="77"/>
        <end position="95"/>
    </location>
</feature>
<evidence type="ECO:0000256" key="8">
    <source>
        <dbReference type="ARBA" id="ARBA00022989"/>
    </source>
</evidence>
<keyword evidence="9 11" id="KW-0472">Membrane</keyword>
<dbReference type="AlphaFoldDB" id="A0A1S2KTK2"/>
<feature type="transmembrane region" description="Helical" evidence="11">
    <location>
        <begin position="192"/>
        <end position="210"/>
    </location>
</feature>
<dbReference type="EMBL" id="CP063356">
    <property type="protein sequence ID" value="QOY33801.1"/>
    <property type="molecule type" value="Genomic_DNA"/>
</dbReference>
<keyword evidence="4" id="KW-0808">Transferase</keyword>
<dbReference type="OrthoDB" id="9768187at2"/>
<feature type="transmembrane region" description="Helical" evidence="11">
    <location>
        <begin position="291"/>
        <end position="308"/>
    </location>
</feature>
<reference evidence="13" key="4">
    <citation type="submission" date="2020-10" db="EMBL/GenBank/DDBJ databases">
        <authorList>
            <person name="Bassil N.M."/>
            <person name="Lloyd J.R."/>
        </authorList>
    </citation>
    <scope>NUCLEOTIDE SEQUENCE</scope>
    <source>
        <strain evidence="13">NB2006</strain>
    </source>
</reference>